<protein>
    <submittedName>
        <fullName evidence="3">Helix-turn-helix transcriptional regulator</fullName>
    </submittedName>
</protein>
<dbReference type="Pfam" id="PF01381">
    <property type="entry name" value="HTH_3"/>
    <property type="match status" value="1"/>
</dbReference>
<evidence type="ECO:0000259" key="2">
    <source>
        <dbReference type="PROSITE" id="PS50943"/>
    </source>
</evidence>
<name>A0ABT4VX52_9HYPH</name>
<keyword evidence="1" id="KW-0238">DNA-binding</keyword>
<sequence>MNLRETFAANLRYYRQEKGVSQEDLAHRAGLDRTYISSLERSVYSASIDVIEKVALVLEVEPHRFLKVRNQS</sequence>
<dbReference type="PANTHER" id="PTHR46797:SF1">
    <property type="entry name" value="METHYLPHOSPHONATE SYNTHASE"/>
    <property type="match status" value="1"/>
</dbReference>
<evidence type="ECO:0000313" key="4">
    <source>
        <dbReference type="Proteomes" id="UP001148313"/>
    </source>
</evidence>
<dbReference type="InterPro" id="IPR010982">
    <property type="entry name" value="Lambda_DNA-bd_dom_sf"/>
</dbReference>
<reference evidence="3" key="1">
    <citation type="submission" date="2022-11" db="EMBL/GenBank/DDBJ databases">
        <title>Hoeflea poritis sp. nov., isolated from scleractinian coral Porites lutea.</title>
        <authorList>
            <person name="Zhang G."/>
            <person name="Wei Q."/>
            <person name="Cai L."/>
        </authorList>
    </citation>
    <scope>NUCLEOTIDE SEQUENCE</scope>
    <source>
        <strain evidence="3">E7-10</strain>
    </source>
</reference>
<feature type="domain" description="HTH cro/C1-type" evidence="2">
    <location>
        <begin position="11"/>
        <end position="65"/>
    </location>
</feature>
<dbReference type="PROSITE" id="PS50943">
    <property type="entry name" value="HTH_CROC1"/>
    <property type="match status" value="1"/>
</dbReference>
<comment type="caution">
    <text evidence="3">The sequence shown here is derived from an EMBL/GenBank/DDBJ whole genome shotgun (WGS) entry which is preliminary data.</text>
</comment>
<evidence type="ECO:0000313" key="3">
    <source>
        <dbReference type="EMBL" id="MDA4848588.1"/>
    </source>
</evidence>
<dbReference type="Proteomes" id="UP001148313">
    <property type="component" value="Unassembled WGS sequence"/>
</dbReference>
<organism evidence="3 4">
    <name type="scientific">Hoeflea poritis</name>
    <dbReference type="NCBI Taxonomy" id="2993659"/>
    <lineage>
        <taxon>Bacteria</taxon>
        <taxon>Pseudomonadati</taxon>
        <taxon>Pseudomonadota</taxon>
        <taxon>Alphaproteobacteria</taxon>
        <taxon>Hyphomicrobiales</taxon>
        <taxon>Rhizobiaceae</taxon>
        <taxon>Hoeflea</taxon>
    </lineage>
</organism>
<dbReference type="SMART" id="SM00530">
    <property type="entry name" value="HTH_XRE"/>
    <property type="match status" value="1"/>
</dbReference>
<evidence type="ECO:0000256" key="1">
    <source>
        <dbReference type="ARBA" id="ARBA00023125"/>
    </source>
</evidence>
<dbReference type="InterPro" id="IPR050807">
    <property type="entry name" value="TransReg_Diox_bact_type"/>
</dbReference>
<dbReference type="PANTHER" id="PTHR46797">
    <property type="entry name" value="HTH-TYPE TRANSCRIPTIONAL REGULATOR"/>
    <property type="match status" value="1"/>
</dbReference>
<gene>
    <name evidence="3" type="ORF">OOZ53_24745</name>
</gene>
<dbReference type="RefSeq" id="WP_271092456.1">
    <property type="nucleotide sequence ID" value="NZ_JAPJZH010000025.1"/>
</dbReference>
<keyword evidence="4" id="KW-1185">Reference proteome</keyword>
<dbReference type="SUPFAM" id="SSF47413">
    <property type="entry name" value="lambda repressor-like DNA-binding domains"/>
    <property type="match status" value="1"/>
</dbReference>
<dbReference type="InterPro" id="IPR001387">
    <property type="entry name" value="Cro/C1-type_HTH"/>
</dbReference>
<dbReference type="EMBL" id="JAPJZH010000025">
    <property type="protein sequence ID" value="MDA4848588.1"/>
    <property type="molecule type" value="Genomic_DNA"/>
</dbReference>
<dbReference type="CDD" id="cd00093">
    <property type="entry name" value="HTH_XRE"/>
    <property type="match status" value="1"/>
</dbReference>
<proteinExistence type="predicted"/>
<accession>A0ABT4VX52</accession>
<dbReference type="Gene3D" id="1.10.260.40">
    <property type="entry name" value="lambda repressor-like DNA-binding domains"/>
    <property type="match status" value="1"/>
</dbReference>